<accession>A0A9Q8PBZ5</accession>
<evidence type="ECO:0008006" key="5">
    <source>
        <dbReference type="Google" id="ProtNLM"/>
    </source>
</evidence>
<reference evidence="3" key="1">
    <citation type="submission" date="2021-12" db="EMBL/GenBank/DDBJ databases">
        <authorList>
            <person name="Zaccaron A."/>
            <person name="Stergiopoulos I."/>
        </authorList>
    </citation>
    <scope>NUCLEOTIDE SEQUENCE</scope>
    <source>
        <strain evidence="3">Race5_Kim</strain>
    </source>
</reference>
<dbReference type="Proteomes" id="UP000756132">
    <property type="component" value="Chromosome 7"/>
</dbReference>
<feature type="region of interest" description="Disordered" evidence="1">
    <location>
        <begin position="275"/>
        <end position="402"/>
    </location>
</feature>
<proteinExistence type="predicted"/>
<organism evidence="3 4">
    <name type="scientific">Passalora fulva</name>
    <name type="common">Tomato leaf mold</name>
    <name type="synonym">Cladosporium fulvum</name>
    <dbReference type="NCBI Taxonomy" id="5499"/>
    <lineage>
        <taxon>Eukaryota</taxon>
        <taxon>Fungi</taxon>
        <taxon>Dikarya</taxon>
        <taxon>Ascomycota</taxon>
        <taxon>Pezizomycotina</taxon>
        <taxon>Dothideomycetes</taxon>
        <taxon>Dothideomycetidae</taxon>
        <taxon>Mycosphaerellales</taxon>
        <taxon>Mycosphaerellaceae</taxon>
        <taxon>Fulvia</taxon>
    </lineage>
</organism>
<feature type="signal peptide" evidence="2">
    <location>
        <begin position="1"/>
        <end position="21"/>
    </location>
</feature>
<sequence>MTPKALLLMLSTLLIADSISAAPTLEQRGNNPSKSDRLSQTTCTVAREGGGWLRYQIWIAMPLQQGHCRTAPKTMKDAGWQFLVKKCIPQREDMSLDVVLRARQHQSDANGINKALHDVWAGSDFNCPPPPPKLILTPSDLDNGGGEPKSVVVDGGLLSPQWQPEGGSAAPTLEERGNSPSKPKPKSKTSCSATQEPSGKTFYTTLIAVPKAAKHCGDARDIMWNLGWDFTLAECKEKRRDKSALVKFRAEKRPGNTDVDINQALNSIWKKANFKCPPPRPAPEVVSKPKKLRGPHAGPEEPHIPQIAGPEIVVTPPSPQAPRAGNTVATGATENLHDRWRSKEEKQRLKQEELKRAQQGKGGPSQDQGSKASLPPMLPRSDVAPSSGNVPEAGSSSANTRKSYRAECIVTEDADGNSATYILKTTIPMQSQHAETARKNLATAGFATTVWRAKKIRITENVQLLFQTEAGFSAGINDGML</sequence>
<keyword evidence="4" id="KW-1185">Reference proteome</keyword>
<feature type="chain" id="PRO_5040225718" description="SPOR domain-containing protein" evidence="2">
    <location>
        <begin position="22"/>
        <end position="481"/>
    </location>
</feature>
<protein>
    <recommendedName>
        <fullName evidence="5">SPOR domain-containing protein</fullName>
    </recommendedName>
</protein>
<keyword evidence="2" id="KW-0732">Signal</keyword>
<feature type="region of interest" description="Disordered" evidence="1">
    <location>
        <begin position="131"/>
        <end position="196"/>
    </location>
</feature>
<dbReference type="EMBL" id="CP090169">
    <property type="protein sequence ID" value="UJO19739.1"/>
    <property type="molecule type" value="Genomic_DNA"/>
</dbReference>
<gene>
    <name evidence="3" type="ORF">CLAFUR5_09907</name>
</gene>
<dbReference type="GeneID" id="71989785"/>
<reference evidence="3" key="2">
    <citation type="journal article" date="2022" name="Microb. Genom.">
        <title>A chromosome-scale genome assembly of the tomato pathogen Cladosporium fulvum reveals a compartmentalized genome architecture and the presence of a dispensable chromosome.</title>
        <authorList>
            <person name="Zaccaron A.Z."/>
            <person name="Chen L.H."/>
            <person name="Samaras A."/>
            <person name="Stergiopoulos I."/>
        </authorList>
    </citation>
    <scope>NUCLEOTIDE SEQUENCE</scope>
    <source>
        <strain evidence="3">Race5_Kim</strain>
    </source>
</reference>
<dbReference type="KEGG" id="ffu:CLAFUR5_09907"/>
<name>A0A9Q8PBZ5_PASFU</name>
<feature type="compositionally biased region" description="Basic and acidic residues" evidence="1">
    <location>
        <begin position="335"/>
        <end position="356"/>
    </location>
</feature>
<dbReference type="OrthoDB" id="10572854at2759"/>
<evidence type="ECO:0000256" key="2">
    <source>
        <dbReference type="SAM" id="SignalP"/>
    </source>
</evidence>
<feature type="compositionally biased region" description="Polar residues" evidence="1">
    <location>
        <begin position="384"/>
        <end position="401"/>
    </location>
</feature>
<dbReference type="AlphaFoldDB" id="A0A9Q8PBZ5"/>
<evidence type="ECO:0000256" key="1">
    <source>
        <dbReference type="SAM" id="MobiDB-lite"/>
    </source>
</evidence>
<evidence type="ECO:0000313" key="4">
    <source>
        <dbReference type="Proteomes" id="UP000756132"/>
    </source>
</evidence>
<evidence type="ECO:0000313" key="3">
    <source>
        <dbReference type="EMBL" id="UJO19739.1"/>
    </source>
</evidence>
<dbReference type="RefSeq" id="XP_047764105.1">
    <property type="nucleotide sequence ID" value="XM_047909055.1"/>
</dbReference>